<name>A0ABD5SK01_9EURY</name>
<reference evidence="2 3" key="1">
    <citation type="journal article" date="2019" name="Int. J. Syst. Evol. Microbiol.">
        <title>The Global Catalogue of Microorganisms (GCM) 10K type strain sequencing project: providing services to taxonomists for standard genome sequencing and annotation.</title>
        <authorList>
            <consortium name="The Broad Institute Genomics Platform"/>
            <consortium name="The Broad Institute Genome Sequencing Center for Infectious Disease"/>
            <person name="Wu L."/>
            <person name="Ma J."/>
        </authorList>
    </citation>
    <scope>NUCLEOTIDE SEQUENCE [LARGE SCALE GENOMIC DNA]</scope>
    <source>
        <strain evidence="2 3">LMG 29247</strain>
    </source>
</reference>
<gene>
    <name evidence="2" type="ORF">ACFQE6_11640</name>
</gene>
<evidence type="ECO:0000313" key="3">
    <source>
        <dbReference type="Proteomes" id="UP001596383"/>
    </source>
</evidence>
<sequence>MTPNEHRSAASPTARERATEFYAGFNHAVANGGETDELAATLADGVRWTDATTGSRAVRTYTGIEAILENVIRGPGRRADHLQALPERFIETDETTVVMGAYVGTIDGRNFDVAFAHVFDLDDGRIGACTAYRDTALEQRVFDA</sequence>
<accession>A0ABD5SK01</accession>
<evidence type="ECO:0000259" key="1">
    <source>
        <dbReference type="Pfam" id="PF12680"/>
    </source>
</evidence>
<dbReference type="Gene3D" id="3.10.450.50">
    <property type="match status" value="1"/>
</dbReference>
<keyword evidence="3" id="KW-1185">Reference proteome</keyword>
<evidence type="ECO:0000313" key="2">
    <source>
        <dbReference type="EMBL" id="MFC6765615.1"/>
    </source>
</evidence>
<dbReference type="Pfam" id="PF12680">
    <property type="entry name" value="SnoaL_2"/>
    <property type="match status" value="1"/>
</dbReference>
<proteinExistence type="predicted"/>
<feature type="domain" description="SnoaL-like" evidence="1">
    <location>
        <begin position="29"/>
        <end position="126"/>
    </location>
</feature>
<dbReference type="InterPro" id="IPR032710">
    <property type="entry name" value="NTF2-like_dom_sf"/>
</dbReference>
<protein>
    <submittedName>
        <fullName evidence="2">Nuclear transport factor 2 family protein</fullName>
    </submittedName>
</protein>
<dbReference type="SUPFAM" id="SSF54427">
    <property type="entry name" value="NTF2-like"/>
    <property type="match status" value="1"/>
</dbReference>
<dbReference type="Proteomes" id="UP001596383">
    <property type="component" value="Unassembled WGS sequence"/>
</dbReference>
<comment type="caution">
    <text evidence="2">The sequence shown here is derived from an EMBL/GenBank/DDBJ whole genome shotgun (WGS) entry which is preliminary data.</text>
</comment>
<dbReference type="PANTHER" id="PTHR41252:SF1">
    <property type="entry name" value="BLR2505 PROTEIN"/>
    <property type="match status" value="1"/>
</dbReference>
<organism evidence="2 3">
    <name type="scientific">Natrinema soli</name>
    <dbReference type="NCBI Taxonomy" id="1930624"/>
    <lineage>
        <taxon>Archaea</taxon>
        <taxon>Methanobacteriati</taxon>
        <taxon>Methanobacteriota</taxon>
        <taxon>Stenosarchaea group</taxon>
        <taxon>Halobacteria</taxon>
        <taxon>Halobacteriales</taxon>
        <taxon>Natrialbaceae</taxon>
        <taxon>Natrinema</taxon>
    </lineage>
</organism>
<dbReference type="InterPro" id="IPR037401">
    <property type="entry name" value="SnoaL-like"/>
</dbReference>
<dbReference type="PANTHER" id="PTHR41252">
    <property type="entry name" value="BLR2505 PROTEIN"/>
    <property type="match status" value="1"/>
</dbReference>
<dbReference type="RefSeq" id="WP_273738637.1">
    <property type="nucleotide sequence ID" value="NZ_JAQIVI010000164.1"/>
</dbReference>
<dbReference type="AlphaFoldDB" id="A0ABD5SK01"/>
<dbReference type="EMBL" id="JBHSWV010000164">
    <property type="protein sequence ID" value="MFC6765615.1"/>
    <property type="molecule type" value="Genomic_DNA"/>
</dbReference>